<comment type="caution">
    <text evidence="3">Lacks conserved residue(s) required for the propagation of feature annotation.</text>
</comment>
<evidence type="ECO:0000259" key="4">
    <source>
        <dbReference type="PROSITE" id="PS50237"/>
    </source>
</evidence>
<dbReference type="AlphaFoldDB" id="A0A7K4S3A4"/>
<protein>
    <submittedName>
        <fullName evidence="5">HECD4 ligase</fullName>
    </submittedName>
</protein>
<reference evidence="5 6" key="1">
    <citation type="submission" date="2019-09" db="EMBL/GenBank/DDBJ databases">
        <title>Bird 10,000 Genomes (B10K) Project - Family phase.</title>
        <authorList>
            <person name="Zhang G."/>
        </authorList>
    </citation>
    <scope>NUCLEOTIDE SEQUENCE [LARGE SCALE GENOMIC DNA]</scope>
    <source>
        <strain evidence="5">B10K-DU-021-26</strain>
        <tissue evidence="5">Mixed tissue sample</tissue>
    </source>
</reference>
<feature type="non-terminal residue" evidence="5">
    <location>
        <position position="1"/>
    </location>
</feature>
<dbReference type="GO" id="GO:0042593">
    <property type="term" value="P:glucose homeostasis"/>
    <property type="evidence" value="ECO:0007669"/>
    <property type="project" value="TreeGrafter"/>
</dbReference>
<accession>A0A7K4S3A4</accession>
<proteinExistence type="predicted"/>
<organism evidence="5 6">
    <name type="scientific">Columbina picui</name>
    <name type="common">Picui ground-dove</name>
    <dbReference type="NCBI Taxonomy" id="115618"/>
    <lineage>
        <taxon>Eukaryota</taxon>
        <taxon>Metazoa</taxon>
        <taxon>Chordata</taxon>
        <taxon>Craniata</taxon>
        <taxon>Vertebrata</taxon>
        <taxon>Euteleostomi</taxon>
        <taxon>Archelosauria</taxon>
        <taxon>Archosauria</taxon>
        <taxon>Dinosauria</taxon>
        <taxon>Saurischia</taxon>
        <taxon>Theropoda</taxon>
        <taxon>Coelurosauria</taxon>
        <taxon>Aves</taxon>
        <taxon>Neognathae</taxon>
        <taxon>Neoaves</taxon>
        <taxon>Columbimorphae</taxon>
        <taxon>Columbiformes</taxon>
        <taxon>Columbidae</taxon>
        <taxon>Columbina</taxon>
    </lineage>
</organism>
<keyword evidence="2 3" id="KW-0833">Ubl conjugation pathway</keyword>
<sequence>GLIFYDTKVTVMNRVLNATVQRTADHAAPEITLDPLEIVGGEIRSSENSYFCQAARQLACVPSSQLCVKLASGGDPTYAFNIRFTGEEVHGTSGSFRHFLWQVCKELQSSSLSLLLLCPSSAVNKNKGKYILTPSPITYAEEQLFHFFGQLLGIAIRADVPLPLDLLPSFWKTLVGEPLDPDFTYLTMTGEEVELCPRGRHIPVAWENKDVYAAAIQSLRMRELQTPECMTAVRAGLGSIIPLQLLTTLTPLEMELRTCGLPYINLEFLKAHTMYQVGLMETDQHIEFFWSALELFTQEELCKFIKFACNQ</sequence>
<dbReference type="PANTHER" id="PTHR46435">
    <property type="entry name" value="E3 UBIQUITIN-PROTEIN LIGASE HECTD4-RELATED"/>
    <property type="match status" value="1"/>
</dbReference>
<evidence type="ECO:0000313" key="6">
    <source>
        <dbReference type="Proteomes" id="UP000530263"/>
    </source>
</evidence>
<dbReference type="Gene3D" id="3.90.1750.10">
    <property type="entry name" value="Hect, E3 ligase catalytic domains"/>
    <property type="match status" value="2"/>
</dbReference>
<dbReference type="InterPro" id="IPR000569">
    <property type="entry name" value="HECT_dom"/>
</dbReference>
<evidence type="ECO:0000256" key="3">
    <source>
        <dbReference type="PROSITE-ProRule" id="PRU00104"/>
    </source>
</evidence>
<dbReference type="Pfam" id="PF00632">
    <property type="entry name" value="HECT"/>
    <property type="match status" value="2"/>
</dbReference>
<dbReference type="InterPro" id="IPR043366">
    <property type="entry name" value="HECTD4"/>
</dbReference>
<dbReference type="PROSITE" id="PS50237">
    <property type="entry name" value="HECT"/>
    <property type="match status" value="1"/>
</dbReference>
<dbReference type="GO" id="GO:0004842">
    <property type="term" value="F:ubiquitin-protein transferase activity"/>
    <property type="evidence" value="ECO:0007669"/>
    <property type="project" value="InterPro"/>
</dbReference>
<evidence type="ECO:0000256" key="2">
    <source>
        <dbReference type="ARBA" id="ARBA00022786"/>
    </source>
</evidence>
<evidence type="ECO:0000313" key="5">
    <source>
        <dbReference type="EMBL" id="NWQ80196.1"/>
    </source>
</evidence>
<dbReference type="OrthoDB" id="5986060at2759"/>
<dbReference type="Gene3D" id="3.30.2160.10">
    <property type="entry name" value="Hect, E3 ligase catalytic domain"/>
    <property type="match status" value="1"/>
</dbReference>
<dbReference type="PANTHER" id="PTHR46435:SF1">
    <property type="entry name" value="E3 UBIQUITIN-PROTEIN LIGASE HECTD4-RELATED"/>
    <property type="match status" value="1"/>
</dbReference>
<keyword evidence="1" id="KW-0808">Transferase</keyword>
<dbReference type="GO" id="GO:0016874">
    <property type="term" value="F:ligase activity"/>
    <property type="evidence" value="ECO:0007669"/>
    <property type="project" value="UniProtKB-KW"/>
</dbReference>
<feature type="domain" description="HECT" evidence="4">
    <location>
        <begin position="82"/>
        <end position="311"/>
    </location>
</feature>
<dbReference type="SUPFAM" id="SSF56204">
    <property type="entry name" value="Hect, E3 ligase catalytic domain"/>
    <property type="match status" value="1"/>
</dbReference>
<keyword evidence="6" id="KW-1185">Reference proteome</keyword>
<evidence type="ECO:0000256" key="1">
    <source>
        <dbReference type="ARBA" id="ARBA00022679"/>
    </source>
</evidence>
<dbReference type="Proteomes" id="UP000530263">
    <property type="component" value="Unassembled WGS sequence"/>
</dbReference>
<dbReference type="SMART" id="SM00119">
    <property type="entry name" value="HECTc"/>
    <property type="match status" value="1"/>
</dbReference>
<dbReference type="FunFam" id="3.90.1750.10:FF:000022">
    <property type="entry name" value="probable E3 ubiquitin-protein ligase HECTD4 isoform X1"/>
    <property type="match status" value="1"/>
</dbReference>
<keyword evidence="5" id="KW-0436">Ligase</keyword>
<dbReference type="InterPro" id="IPR035983">
    <property type="entry name" value="Hect_E3_ubiquitin_ligase"/>
</dbReference>
<dbReference type="Gene3D" id="3.30.2410.10">
    <property type="entry name" value="Hect, E3 ligase catalytic domain"/>
    <property type="match status" value="1"/>
</dbReference>
<name>A0A7K4S3A4_COLPI</name>
<gene>
    <name evidence="5" type="primary">Hectd4_1</name>
    <name evidence="5" type="ORF">COLPIC_R07452</name>
</gene>
<dbReference type="EMBL" id="VYZG01001179">
    <property type="protein sequence ID" value="NWQ80196.1"/>
    <property type="molecule type" value="Genomic_DNA"/>
</dbReference>
<feature type="non-terminal residue" evidence="5">
    <location>
        <position position="311"/>
    </location>
</feature>
<comment type="caution">
    <text evidence="5">The sequence shown here is derived from an EMBL/GenBank/DDBJ whole genome shotgun (WGS) entry which is preliminary data.</text>
</comment>